<feature type="compositionally biased region" description="Gly residues" evidence="3">
    <location>
        <begin position="106"/>
        <end position="115"/>
    </location>
</feature>
<feature type="chain" id="PRO_5021051487" description="Cell division coordinator CpoB" evidence="1">
    <location>
        <begin position="20"/>
        <end position="258"/>
    </location>
</feature>
<gene>
    <name evidence="1" type="primary">cpoB</name>
    <name evidence="5" type="ORF">DEU29_11327</name>
</gene>
<dbReference type="GO" id="GO:0043093">
    <property type="term" value="P:FtsZ-dependent cytokinesis"/>
    <property type="evidence" value="ECO:0007669"/>
    <property type="project" value="UniProtKB-UniRule"/>
</dbReference>
<keyword evidence="1" id="KW-0131">Cell cycle</keyword>
<comment type="caution">
    <text evidence="5">The sequence shown here is derived from an EMBL/GenBank/DDBJ whole genome shotgun (WGS) entry which is preliminary data.</text>
</comment>
<dbReference type="Gene3D" id="1.20.5.110">
    <property type="match status" value="1"/>
</dbReference>
<feature type="repeat" description="TPR" evidence="2">
    <location>
        <begin position="177"/>
        <end position="210"/>
    </location>
</feature>
<dbReference type="EMBL" id="SNXI01000013">
    <property type="protein sequence ID" value="TDP31256.1"/>
    <property type="molecule type" value="Genomic_DNA"/>
</dbReference>
<dbReference type="Proteomes" id="UP000295531">
    <property type="component" value="Unassembled WGS sequence"/>
</dbReference>
<evidence type="ECO:0000256" key="2">
    <source>
        <dbReference type="PROSITE-ProRule" id="PRU00339"/>
    </source>
</evidence>
<comment type="function">
    <text evidence="1">Mediates coordination of peptidoglycan synthesis and outer membrane constriction during cell division.</text>
</comment>
<dbReference type="AlphaFoldDB" id="A0A4R6P232"/>
<dbReference type="InterPro" id="IPR019734">
    <property type="entry name" value="TPR_rpt"/>
</dbReference>
<sequence precursor="true">MLKKTLIAMSLLVPAAAMAQAPVSSLSDSAGSLEQRLATIERMMEARQGAQLQLMDQLSTLQQDVAELRGITEEHEYRLEQLLQRQRELYQEIDRRFSQLKEQGGSSFGGSGGGVQTIPTDSSGSADGGNSGYSSNLSENDAYDRAIALVLEDKRYDAAIPAFEQFIQQFPNSSYLPNAHYWLGQLQFAQQAYDKAKTHFQTVVNDYPDSNKRADCLLKLGVIASEQGRSADAESFYQQVVSEYPDSTEANLAKQRLN</sequence>
<dbReference type="SMART" id="SM00028">
    <property type="entry name" value="TPR"/>
    <property type="match status" value="3"/>
</dbReference>
<evidence type="ECO:0000259" key="4">
    <source>
        <dbReference type="Pfam" id="PF16331"/>
    </source>
</evidence>
<dbReference type="Pfam" id="PF14559">
    <property type="entry name" value="TPR_19"/>
    <property type="match status" value="1"/>
</dbReference>
<evidence type="ECO:0000313" key="6">
    <source>
        <dbReference type="Proteomes" id="UP000295531"/>
    </source>
</evidence>
<feature type="domain" description="YbgF trimerisation" evidence="4">
    <location>
        <begin position="32"/>
        <end position="105"/>
    </location>
</feature>
<protein>
    <recommendedName>
        <fullName evidence="1">Cell division coordinator CpoB</fullName>
    </recommendedName>
</protein>
<accession>A0A4R6P232</accession>
<dbReference type="Pfam" id="PF16331">
    <property type="entry name" value="TolA_bind_tri"/>
    <property type="match status" value="1"/>
</dbReference>
<dbReference type="GO" id="GO:0070206">
    <property type="term" value="P:protein trimerization"/>
    <property type="evidence" value="ECO:0007669"/>
    <property type="project" value="InterPro"/>
</dbReference>
<reference evidence="5 6" key="1">
    <citation type="submission" date="2019-03" db="EMBL/GenBank/DDBJ databases">
        <title>Freshwater and sediment microbial communities from various areas in North America, analyzing microbe dynamics in response to fracking.</title>
        <authorList>
            <person name="Lamendella R."/>
        </authorList>
    </citation>
    <scope>NUCLEOTIDE SEQUENCE [LARGE SCALE GENOMIC DNA]</scope>
    <source>
        <strain evidence="5 6">18_TX</strain>
    </source>
</reference>
<evidence type="ECO:0000256" key="3">
    <source>
        <dbReference type="SAM" id="MobiDB-lite"/>
    </source>
</evidence>
<name>A0A4R6P232_9GAMM</name>
<keyword evidence="2" id="KW-0802">TPR repeat</keyword>
<dbReference type="Gene3D" id="1.25.40.10">
    <property type="entry name" value="Tetratricopeptide repeat domain"/>
    <property type="match status" value="1"/>
</dbReference>
<comment type="subcellular location">
    <subcellularLocation>
        <location evidence="1">Periplasm</location>
    </subcellularLocation>
</comment>
<dbReference type="PROSITE" id="PS50005">
    <property type="entry name" value="TPR"/>
    <property type="match status" value="1"/>
</dbReference>
<dbReference type="InterPro" id="IPR032519">
    <property type="entry name" value="YbgF_tri"/>
</dbReference>
<keyword evidence="6" id="KW-1185">Reference proteome</keyword>
<keyword evidence="1" id="KW-0732">Signal</keyword>
<proteinExistence type="inferred from homology"/>
<dbReference type="NCBIfam" id="TIGR02795">
    <property type="entry name" value="tol_pal_ybgF"/>
    <property type="match status" value="1"/>
</dbReference>
<evidence type="ECO:0000256" key="1">
    <source>
        <dbReference type="HAMAP-Rule" id="MF_02066"/>
    </source>
</evidence>
<keyword evidence="1" id="KW-0132">Cell division</keyword>
<feature type="signal peptide" evidence="1">
    <location>
        <begin position="1"/>
        <end position="19"/>
    </location>
</feature>
<keyword evidence="1" id="KW-0574">Periplasm</keyword>
<comment type="similarity">
    <text evidence="1">Belongs to the CpoB family.</text>
</comment>
<dbReference type="InterPro" id="IPR014162">
    <property type="entry name" value="CpoB_C"/>
</dbReference>
<dbReference type="InterPro" id="IPR011990">
    <property type="entry name" value="TPR-like_helical_dom_sf"/>
</dbReference>
<dbReference type="InterPro" id="IPR034706">
    <property type="entry name" value="CpoB"/>
</dbReference>
<feature type="region of interest" description="Disordered" evidence="3">
    <location>
        <begin position="102"/>
        <end position="137"/>
    </location>
</feature>
<organism evidence="5 6">
    <name type="scientific">Idiomarina aquatica</name>
    <dbReference type="NCBI Taxonomy" id="1327752"/>
    <lineage>
        <taxon>Bacteria</taxon>
        <taxon>Pseudomonadati</taxon>
        <taxon>Pseudomonadota</taxon>
        <taxon>Gammaproteobacteria</taxon>
        <taxon>Alteromonadales</taxon>
        <taxon>Idiomarinaceae</taxon>
        <taxon>Idiomarina</taxon>
    </lineage>
</organism>
<dbReference type="SUPFAM" id="SSF48452">
    <property type="entry name" value="TPR-like"/>
    <property type="match status" value="1"/>
</dbReference>
<dbReference type="GO" id="GO:0030288">
    <property type="term" value="C:outer membrane-bounded periplasmic space"/>
    <property type="evidence" value="ECO:0007669"/>
    <property type="project" value="UniProtKB-UniRule"/>
</dbReference>
<dbReference type="Pfam" id="PF13174">
    <property type="entry name" value="TPR_6"/>
    <property type="match status" value="1"/>
</dbReference>
<evidence type="ECO:0000313" key="5">
    <source>
        <dbReference type="EMBL" id="TDP31256.1"/>
    </source>
</evidence>
<dbReference type="HAMAP" id="MF_02066">
    <property type="entry name" value="CpoB"/>
    <property type="match status" value="1"/>
</dbReference>